<feature type="transmembrane region" description="Helical" evidence="6">
    <location>
        <begin position="615"/>
        <end position="637"/>
    </location>
</feature>
<feature type="domain" description="ABC3 transporter permease C-terminal" evidence="7">
    <location>
        <begin position="58"/>
        <end position="175"/>
    </location>
</feature>
<evidence type="ECO:0000256" key="3">
    <source>
        <dbReference type="ARBA" id="ARBA00022692"/>
    </source>
</evidence>
<dbReference type="Pfam" id="PF02687">
    <property type="entry name" value="FtsX"/>
    <property type="match status" value="1"/>
</dbReference>
<proteinExistence type="inferred from homology"/>
<comment type="caution">
    <text evidence="8">The sequence shown here is derived from an EMBL/GenBank/DDBJ whole genome shotgun (WGS) entry which is preliminary data.</text>
</comment>
<dbReference type="AlphaFoldDB" id="A0A938X9V9"/>
<dbReference type="RefSeq" id="WP_204905955.1">
    <property type="nucleotide sequence ID" value="NZ_JACJKS010000004.1"/>
</dbReference>
<dbReference type="PIRSF" id="PIRSF018968">
    <property type="entry name" value="ABC_permease_BceB"/>
    <property type="match status" value="1"/>
</dbReference>
<dbReference type="InterPro" id="IPR027022">
    <property type="entry name" value="ABC_permease_BceB-typ"/>
</dbReference>
<evidence type="ECO:0000313" key="8">
    <source>
        <dbReference type="EMBL" id="MBM6947909.1"/>
    </source>
</evidence>
<evidence type="ECO:0000313" key="9">
    <source>
        <dbReference type="Proteomes" id="UP000705508"/>
    </source>
</evidence>
<dbReference type="InterPro" id="IPR003838">
    <property type="entry name" value="ABC3_permease_C"/>
</dbReference>
<feature type="transmembrane region" description="Helical" evidence="6">
    <location>
        <begin position="103"/>
        <end position="125"/>
    </location>
</feature>
<feature type="transmembrane region" description="Helical" evidence="6">
    <location>
        <begin position="520"/>
        <end position="545"/>
    </location>
</feature>
<organism evidence="8 9">
    <name type="scientific">Mordavella massiliensis</name>
    <dbReference type="NCBI Taxonomy" id="1871024"/>
    <lineage>
        <taxon>Bacteria</taxon>
        <taxon>Bacillati</taxon>
        <taxon>Bacillota</taxon>
        <taxon>Clostridia</taxon>
        <taxon>Eubacteriales</taxon>
        <taxon>Clostridiaceae</taxon>
        <taxon>Mordavella</taxon>
    </lineage>
</organism>
<comment type="subcellular location">
    <subcellularLocation>
        <location evidence="1 6">Cell membrane</location>
        <topology evidence="1 6">Multi-pass membrane protein</topology>
    </subcellularLocation>
</comment>
<feature type="transmembrane region" description="Helical" evidence="6">
    <location>
        <begin position="21"/>
        <end position="38"/>
    </location>
</feature>
<evidence type="ECO:0000256" key="5">
    <source>
        <dbReference type="ARBA" id="ARBA00023136"/>
    </source>
</evidence>
<name>A0A938X9V9_9CLOT</name>
<keyword evidence="4 6" id="KW-1133">Transmembrane helix</keyword>
<comment type="similarity">
    <text evidence="6">Belongs to the ABC-4 integral membrane protein family.</text>
</comment>
<feature type="transmembrane region" description="Helical" evidence="6">
    <location>
        <begin position="50"/>
        <end position="73"/>
    </location>
</feature>
<accession>A0A938X9V9</accession>
<keyword evidence="6" id="KW-0813">Transport</keyword>
<protein>
    <submittedName>
        <fullName evidence="8">ABC transporter permease</fullName>
    </submittedName>
</protein>
<sequence>MSSRIYARLAVTNIRNNKKTYVPFLLTSVLTVMMYYIMDSLARSRDIGNQNVTTILMLALGILILFSVIFLFYTNSFLIKRRKKELAVYNILGMGKGHIAKMLTVETLLIGASSMALGILGGLVFGRLMHLVLLRLLRHDIGITFRVSGISMVYTVLLFAGIFFLIWLYNLFQVRLASPAELLQGSAAGEREPKTKRILALAGLAALGTGYYLAVVTDNPLEALNTFFVAALLVVIGTYAIFLAGSIAILKALRRRKSFYYKPNHFTVVSGMIYRMKQNAVGLANICILSTMVLVMISTTVSLYAGMDSIMDKRFPYDFGVRVYGTDARAQVDAIVEEELSARGVEEEDGIAYRYGGGAFIRQDARTFTSQASVDYTADGVWEMYFIPLEDYRALENDPTPLAAGQVIVYSAGAPYGENAISVEGQEFQVAKEVRQFKAGARETGDDVTDRLYVVMPDEASILDLGAVNASYGYVRYFDMSGTKADCEDAVWALADRIQAEVPGSLCENRLLSEESFFELYGSLFFIGLYLGIMFLMATVLIIYYKQVSEGFDDRERYRILRKVGMGMREIRRSVRSQVLLVFFLPLLMAVLHVAVAFNVVNKLLVMMNFTDTKLFMGCTAATVLFFALLYAAVFAVTARQYCQIVNE</sequence>
<keyword evidence="2 6" id="KW-1003">Cell membrane</keyword>
<evidence type="ECO:0000259" key="7">
    <source>
        <dbReference type="Pfam" id="PF02687"/>
    </source>
</evidence>
<keyword evidence="5 6" id="KW-0472">Membrane</keyword>
<feature type="transmembrane region" description="Helical" evidence="6">
    <location>
        <begin position="227"/>
        <end position="250"/>
    </location>
</feature>
<gene>
    <name evidence="8" type="ORF">H6A20_04410</name>
</gene>
<dbReference type="EMBL" id="JACJKS010000004">
    <property type="protein sequence ID" value="MBM6947909.1"/>
    <property type="molecule type" value="Genomic_DNA"/>
</dbReference>
<dbReference type="Proteomes" id="UP000705508">
    <property type="component" value="Unassembled WGS sequence"/>
</dbReference>
<dbReference type="GO" id="GO:0005886">
    <property type="term" value="C:plasma membrane"/>
    <property type="evidence" value="ECO:0007669"/>
    <property type="project" value="UniProtKB-SubCell"/>
</dbReference>
<dbReference type="GO" id="GO:0055085">
    <property type="term" value="P:transmembrane transport"/>
    <property type="evidence" value="ECO:0007669"/>
    <property type="project" value="UniProtKB-UniRule"/>
</dbReference>
<reference evidence="8" key="2">
    <citation type="journal article" date="2021" name="Sci. Rep.">
        <title>The distribution of antibiotic resistance genes in chicken gut microbiota commensals.</title>
        <authorList>
            <person name="Juricova H."/>
            <person name="Matiasovicova J."/>
            <person name="Kubasova T."/>
            <person name="Cejkova D."/>
            <person name="Rychlik I."/>
        </authorList>
    </citation>
    <scope>NUCLEOTIDE SEQUENCE</scope>
    <source>
        <strain evidence="8">An582</strain>
    </source>
</reference>
<evidence type="ECO:0000256" key="1">
    <source>
        <dbReference type="ARBA" id="ARBA00004651"/>
    </source>
</evidence>
<feature type="transmembrane region" description="Helical" evidence="6">
    <location>
        <begin position="579"/>
        <end position="600"/>
    </location>
</feature>
<keyword evidence="3 6" id="KW-0812">Transmembrane</keyword>
<evidence type="ECO:0000256" key="4">
    <source>
        <dbReference type="ARBA" id="ARBA00022989"/>
    </source>
</evidence>
<reference evidence="8" key="1">
    <citation type="submission" date="2020-08" db="EMBL/GenBank/DDBJ databases">
        <authorList>
            <person name="Cejkova D."/>
            <person name="Kubasova T."/>
            <person name="Jahodarova E."/>
            <person name="Rychlik I."/>
        </authorList>
    </citation>
    <scope>NUCLEOTIDE SEQUENCE</scope>
    <source>
        <strain evidence="8">An582</strain>
    </source>
</reference>
<feature type="transmembrane region" description="Helical" evidence="6">
    <location>
        <begin position="280"/>
        <end position="305"/>
    </location>
</feature>
<evidence type="ECO:0000256" key="2">
    <source>
        <dbReference type="ARBA" id="ARBA00022475"/>
    </source>
</evidence>
<dbReference type="PANTHER" id="PTHR46795">
    <property type="entry name" value="ABC TRANSPORTER PERMEASE-RELATED-RELATED"/>
    <property type="match status" value="1"/>
</dbReference>
<evidence type="ECO:0000256" key="6">
    <source>
        <dbReference type="PIRNR" id="PIRNR018968"/>
    </source>
</evidence>
<dbReference type="PANTHER" id="PTHR46795:SF3">
    <property type="entry name" value="ABC TRANSPORTER PERMEASE"/>
    <property type="match status" value="1"/>
</dbReference>
<feature type="transmembrane region" description="Helical" evidence="6">
    <location>
        <begin position="198"/>
        <end position="215"/>
    </location>
</feature>
<feature type="transmembrane region" description="Helical" evidence="6">
    <location>
        <begin position="145"/>
        <end position="169"/>
    </location>
</feature>
<dbReference type="InterPro" id="IPR052536">
    <property type="entry name" value="ABC-4_Integral_Memb_Prot"/>
</dbReference>